<dbReference type="PROSITE" id="PS00379">
    <property type="entry name" value="CDP_ALCOHOL_P_TRANSF"/>
    <property type="match status" value="1"/>
</dbReference>
<dbReference type="OrthoDB" id="9796672at2"/>
<feature type="transmembrane region" description="Helical" evidence="14">
    <location>
        <begin position="46"/>
        <end position="67"/>
    </location>
</feature>
<dbReference type="InterPro" id="IPR048254">
    <property type="entry name" value="CDP_ALCOHOL_P_TRANSF_CS"/>
</dbReference>
<dbReference type="UniPathway" id="UPA00084">
    <property type="reaction ID" value="UER00503"/>
</dbReference>
<dbReference type="PIRSF" id="PIRSF000847">
    <property type="entry name" value="Phos_ph_gly_syn"/>
    <property type="match status" value="1"/>
</dbReference>
<feature type="transmembrane region" description="Helical" evidence="14">
    <location>
        <begin position="104"/>
        <end position="124"/>
    </location>
</feature>
<dbReference type="GO" id="GO:0006655">
    <property type="term" value="P:phosphatidylglycerol biosynthetic process"/>
    <property type="evidence" value="ECO:0007669"/>
    <property type="project" value="UniProtKB-UniPathway"/>
</dbReference>
<evidence type="ECO:0000256" key="10">
    <source>
        <dbReference type="ARBA" id="ARBA00023209"/>
    </source>
</evidence>
<dbReference type="InterPro" id="IPR000462">
    <property type="entry name" value="CDP-OH_P_trans"/>
</dbReference>
<evidence type="ECO:0000256" key="12">
    <source>
        <dbReference type="ARBA" id="ARBA00033018"/>
    </source>
</evidence>
<evidence type="ECO:0000256" key="13">
    <source>
        <dbReference type="RuleBase" id="RU003750"/>
    </source>
</evidence>
<keyword evidence="5 13" id="KW-0808">Transferase</keyword>
<evidence type="ECO:0000256" key="2">
    <source>
        <dbReference type="ARBA" id="ARBA00004141"/>
    </source>
</evidence>
<protein>
    <recommendedName>
        <fullName evidence="12">Phosphatidylglycerophosphate synthase</fullName>
    </recommendedName>
</protein>
<gene>
    <name evidence="15" type="primary">pgsA_2</name>
    <name evidence="15" type="ORF">ERS852471_00545</name>
</gene>
<name>A0A174A3C4_9CLOT</name>
<comment type="function">
    <text evidence="1">This protein catalyzes the committed step to the synthesis of the acidic phospholipids.</text>
</comment>
<dbReference type="EMBL" id="CYZX01000003">
    <property type="protein sequence ID" value="CUN82807.1"/>
    <property type="molecule type" value="Genomic_DNA"/>
</dbReference>
<feature type="transmembrane region" description="Helical" evidence="14">
    <location>
        <begin position="136"/>
        <end position="155"/>
    </location>
</feature>
<dbReference type="PANTHER" id="PTHR14269">
    <property type="entry name" value="CDP-DIACYLGLYCEROL--GLYCEROL-3-PHOSPHATE 3-PHOSPHATIDYLTRANSFERASE-RELATED"/>
    <property type="match status" value="1"/>
</dbReference>
<dbReference type="AlphaFoldDB" id="A0A174A3C4"/>
<feature type="transmembrane region" description="Helical" evidence="14">
    <location>
        <begin position="161"/>
        <end position="183"/>
    </location>
</feature>
<evidence type="ECO:0000256" key="6">
    <source>
        <dbReference type="ARBA" id="ARBA00022692"/>
    </source>
</evidence>
<dbReference type="GO" id="GO:0008444">
    <property type="term" value="F:CDP-diacylglycerol-glycerol-3-phosphate 3-phosphatidyltransferase activity"/>
    <property type="evidence" value="ECO:0007669"/>
    <property type="project" value="InterPro"/>
</dbReference>
<dbReference type="Proteomes" id="UP000095594">
    <property type="component" value="Unassembled WGS sequence"/>
</dbReference>
<evidence type="ECO:0000256" key="1">
    <source>
        <dbReference type="ARBA" id="ARBA00003973"/>
    </source>
</evidence>
<evidence type="ECO:0000313" key="16">
    <source>
        <dbReference type="Proteomes" id="UP000095594"/>
    </source>
</evidence>
<keyword evidence="6 14" id="KW-0812">Transmembrane</keyword>
<dbReference type="Pfam" id="PF01066">
    <property type="entry name" value="CDP-OH_P_transf"/>
    <property type="match status" value="1"/>
</dbReference>
<evidence type="ECO:0000256" key="7">
    <source>
        <dbReference type="ARBA" id="ARBA00022989"/>
    </source>
</evidence>
<feature type="transmembrane region" description="Helical" evidence="14">
    <location>
        <begin position="21"/>
        <end position="40"/>
    </location>
</feature>
<evidence type="ECO:0000256" key="5">
    <source>
        <dbReference type="ARBA" id="ARBA00022679"/>
    </source>
</evidence>
<accession>A0A174A3C4</accession>
<dbReference type="GO" id="GO:0016020">
    <property type="term" value="C:membrane"/>
    <property type="evidence" value="ECO:0007669"/>
    <property type="project" value="UniProtKB-SubCell"/>
</dbReference>
<dbReference type="InterPro" id="IPR050324">
    <property type="entry name" value="CDP-alcohol_PTase-I"/>
</dbReference>
<dbReference type="PANTHER" id="PTHR14269:SF11">
    <property type="entry name" value="CDP-DIACYLGLYCEROL--GLYCEROL-3-PHOSPHATE 3-PHOSPHATIDYLTRANSFERASE"/>
    <property type="match status" value="1"/>
</dbReference>
<evidence type="ECO:0000256" key="3">
    <source>
        <dbReference type="ARBA" id="ARBA00010441"/>
    </source>
</evidence>
<evidence type="ECO:0000256" key="4">
    <source>
        <dbReference type="ARBA" id="ARBA00022516"/>
    </source>
</evidence>
<dbReference type="InterPro" id="IPR004570">
    <property type="entry name" value="Phosphatidylglycerol_P_synth"/>
</dbReference>
<comment type="subcellular location">
    <subcellularLocation>
        <location evidence="2">Membrane</location>
        <topology evidence="2">Multi-pass membrane protein</topology>
    </subcellularLocation>
</comment>
<keyword evidence="10" id="KW-0594">Phospholipid biosynthesis</keyword>
<dbReference type="Gene3D" id="1.20.120.1760">
    <property type="match status" value="1"/>
</dbReference>
<organism evidence="15 16">
    <name type="scientific">Clostridium disporicum</name>
    <dbReference type="NCBI Taxonomy" id="84024"/>
    <lineage>
        <taxon>Bacteria</taxon>
        <taxon>Bacillati</taxon>
        <taxon>Bacillota</taxon>
        <taxon>Clostridia</taxon>
        <taxon>Eubacteriales</taxon>
        <taxon>Clostridiaceae</taxon>
        <taxon>Clostridium</taxon>
    </lineage>
</organism>
<evidence type="ECO:0000256" key="14">
    <source>
        <dbReference type="SAM" id="Phobius"/>
    </source>
</evidence>
<comment type="similarity">
    <text evidence="3 13">Belongs to the CDP-alcohol phosphatidyltransferase class-I family.</text>
</comment>
<sequence length="192" mass="22207">MNKNTEYKKITFKEAYSIPNILCYIRILLIPAFIYIYVNAKDTVDYYLAAIIILLSGLTDFCDGFIARKFNQVTELGKLIDPVADKLTQAAIIIALMFKFKWMFFLVVLFVIKELSMLINGIILLRKGKKLDGAMWFGKVSTAVFYFSTFIIISFPMLNSMVVNILMVISAFFMALSFIMYMIEYVKMYKDL</sequence>
<evidence type="ECO:0000256" key="8">
    <source>
        <dbReference type="ARBA" id="ARBA00023098"/>
    </source>
</evidence>
<evidence type="ECO:0000256" key="9">
    <source>
        <dbReference type="ARBA" id="ARBA00023136"/>
    </source>
</evidence>
<keyword evidence="7 14" id="KW-1133">Transmembrane helix</keyword>
<reference evidence="15 16" key="1">
    <citation type="submission" date="2015-09" db="EMBL/GenBank/DDBJ databases">
        <authorList>
            <consortium name="Pathogen Informatics"/>
        </authorList>
    </citation>
    <scope>NUCLEOTIDE SEQUENCE [LARGE SCALE GENOMIC DNA]</scope>
    <source>
        <strain evidence="15 16">2789STDY5834856</strain>
    </source>
</reference>
<evidence type="ECO:0000256" key="11">
    <source>
        <dbReference type="ARBA" id="ARBA00023264"/>
    </source>
</evidence>
<evidence type="ECO:0000313" key="15">
    <source>
        <dbReference type="EMBL" id="CUN82807.1"/>
    </source>
</evidence>
<keyword evidence="4" id="KW-0444">Lipid biosynthesis</keyword>
<dbReference type="RefSeq" id="WP_055263671.1">
    <property type="nucleotide sequence ID" value="NZ_CABIXQ010000003.1"/>
</dbReference>
<keyword evidence="11" id="KW-1208">Phospholipid metabolism</keyword>
<dbReference type="InterPro" id="IPR043130">
    <property type="entry name" value="CDP-OH_PTrfase_TM_dom"/>
</dbReference>
<keyword evidence="8" id="KW-0443">Lipid metabolism</keyword>
<keyword evidence="9 14" id="KW-0472">Membrane</keyword>
<proteinExistence type="inferred from homology"/>